<sequence length="80" mass="8380">MADTSLSFDVCAAQTALSAADDSSKGRINASTVLIYNPIITTYAPALYTDAAFSQTAPSLDPTTMHRGPLIFILAIADIT</sequence>
<evidence type="ECO:0000313" key="1">
    <source>
        <dbReference type="EMBL" id="KIJ23070.1"/>
    </source>
</evidence>
<protein>
    <submittedName>
        <fullName evidence="1">Uncharacterized protein</fullName>
    </submittedName>
</protein>
<name>A0A0C9UD86_SPHS4</name>
<dbReference type="HOGENOM" id="CLU_2591339_0_0_1"/>
<dbReference type="EMBL" id="KN837818">
    <property type="protein sequence ID" value="KIJ23070.1"/>
    <property type="molecule type" value="Genomic_DNA"/>
</dbReference>
<dbReference type="Proteomes" id="UP000054279">
    <property type="component" value="Unassembled WGS sequence"/>
</dbReference>
<keyword evidence="2" id="KW-1185">Reference proteome</keyword>
<dbReference type="AlphaFoldDB" id="A0A0C9UD86"/>
<evidence type="ECO:0000313" key="2">
    <source>
        <dbReference type="Proteomes" id="UP000054279"/>
    </source>
</evidence>
<reference evidence="1 2" key="1">
    <citation type="submission" date="2014-06" db="EMBL/GenBank/DDBJ databases">
        <title>Evolutionary Origins and Diversification of the Mycorrhizal Mutualists.</title>
        <authorList>
            <consortium name="DOE Joint Genome Institute"/>
            <consortium name="Mycorrhizal Genomics Consortium"/>
            <person name="Kohler A."/>
            <person name="Kuo A."/>
            <person name="Nagy L.G."/>
            <person name="Floudas D."/>
            <person name="Copeland A."/>
            <person name="Barry K.W."/>
            <person name="Cichocki N."/>
            <person name="Veneault-Fourrey C."/>
            <person name="LaButti K."/>
            <person name="Lindquist E.A."/>
            <person name="Lipzen A."/>
            <person name="Lundell T."/>
            <person name="Morin E."/>
            <person name="Murat C."/>
            <person name="Riley R."/>
            <person name="Ohm R."/>
            <person name="Sun H."/>
            <person name="Tunlid A."/>
            <person name="Henrissat B."/>
            <person name="Grigoriev I.V."/>
            <person name="Hibbett D.S."/>
            <person name="Martin F."/>
        </authorList>
    </citation>
    <scope>NUCLEOTIDE SEQUENCE [LARGE SCALE GENOMIC DNA]</scope>
    <source>
        <strain evidence="1 2">SS14</strain>
    </source>
</reference>
<organism evidence="1 2">
    <name type="scientific">Sphaerobolus stellatus (strain SS14)</name>
    <dbReference type="NCBI Taxonomy" id="990650"/>
    <lineage>
        <taxon>Eukaryota</taxon>
        <taxon>Fungi</taxon>
        <taxon>Dikarya</taxon>
        <taxon>Basidiomycota</taxon>
        <taxon>Agaricomycotina</taxon>
        <taxon>Agaricomycetes</taxon>
        <taxon>Phallomycetidae</taxon>
        <taxon>Geastrales</taxon>
        <taxon>Sphaerobolaceae</taxon>
        <taxon>Sphaerobolus</taxon>
    </lineage>
</organism>
<accession>A0A0C9UD86</accession>
<proteinExistence type="predicted"/>
<gene>
    <name evidence="1" type="ORF">M422DRAFT_276430</name>
</gene>